<protein>
    <submittedName>
        <fullName evidence="1">Uncharacterized protein</fullName>
    </submittedName>
</protein>
<dbReference type="GeneID" id="93337438"/>
<dbReference type="EMBL" id="FUYF01000004">
    <property type="protein sequence ID" value="SKA80219.1"/>
    <property type="molecule type" value="Genomic_DNA"/>
</dbReference>
<dbReference type="AlphaFoldDB" id="A0A1T4WSH5"/>
<sequence>MQGKLIASYQRELSALDDLQCAGTVTYTLTQEADAFVITVQRDGARAAACMLCEIEEERAGMLTRFLYENAVEPAQISAILHDLCGSKVG</sequence>
<gene>
    <name evidence="1" type="ORF">SAMN02745178_00962</name>
</gene>
<dbReference type="Proteomes" id="UP000190286">
    <property type="component" value="Unassembled WGS sequence"/>
</dbReference>
<reference evidence="1 2" key="1">
    <citation type="submission" date="2017-02" db="EMBL/GenBank/DDBJ databases">
        <authorList>
            <person name="Peterson S.W."/>
        </authorList>
    </citation>
    <scope>NUCLEOTIDE SEQUENCE [LARGE SCALE GENOMIC DNA]</scope>
    <source>
        <strain evidence="1 2">ATCC 27749</strain>
    </source>
</reference>
<keyword evidence="2" id="KW-1185">Reference proteome</keyword>
<dbReference type="RefSeq" id="WP_078783961.1">
    <property type="nucleotide sequence ID" value="NZ_FUYF01000004.1"/>
</dbReference>
<dbReference type="STRING" id="745368.SAMN02745178_00962"/>
<organism evidence="1 2">
    <name type="scientific">Gemmiger formicilis</name>
    <dbReference type="NCBI Taxonomy" id="745368"/>
    <lineage>
        <taxon>Bacteria</taxon>
        <taxon>Bacillati</taxon>
        <taxon>Bacillota</taxon>
        <taxon>Clostridia</taxon>
        <taxon>Eubacteriales</taxon>
        <taxon>Gemmiger</taxon>
    </lineage>
</organism>
<proteinExistence type="predicted"/>
<accession>A0A1T4WSH5</accession>
<evidence type="ECO:0000313" key="2">
    <source>
        <dbReference type="Proteomes" id="UP000190286"/>
    </source>
</evidence>
<evidence type="ECO:0000313" key="1">
    <source>
        <dbReference type="EMBL" id="SKA80219.1"/>
    </source>
</evidence>
<name>A0A1T4WSH5_9FIRM</name>